<evidence type="ECO:0000313" key="1">
    <source>
        <dbReference type="EMBL" id="CAF4612861.1"/>
    </source>
</evidence>
<dbReference type="Proteomes" id="UP000681722">
    <property type="component" value="Unassembled WGS sequence"/>
</dbReference>
<organism evidence="1 2">
    <name type="scientific">Didymodactylos carnosus</name>
    <dbReference type="NCBI Taxonomy" id="1234261"/>
    <lineage>
        <taxon>Eukaryota</taxon>
        <taxon>Metazoa</taxon>
        <taxon>Spiralia</taxon>
        <taxon>Gnathifera</taxon>
        <taxon>Rotifera</taxon>
        <taxon>Eurotatoria</taxon>
        <taxon>Bdelloidea</taxon>
        <taxon>Philodinida</taxon>
        <taxon>Philodinidae</taxon>
        <taxon>Didymodactylos</taxon>
    </lineage>
</organism>
<reference evidence="1" key="1">
    <citation type="submission" date="2021-02" db="EMBL/GenBank/DDBJ databases">
        <authorList>
            <person name="Nowell W R."/>
        </authorList>
    </citation>
    <scope>NUCLEOTIDE SEQUENCE</scope>
</reference>
<accession>A0A8S2Z9A3</accession>
<dbReference type="AlphaFoldDB" id="A0A8S2Z9A3"/>
<gene>
    <name evidence="1" type="ORF">SRO942_LOCUS49259</name>
</gene>
<dbReference type="EMBL" id="CAJOBC010131048">
    <property type="protein sequence ID" value="CAF4612861.1"/>
    <property type="molecule type" value="Genomic_DNA"/>
</dbReference>
<name>A0A8S2Z9A3_9BILA</name>
<protein>
    <submittedName>
        <fullName evidence="1">Uncharacterized protein</fullName>
    </submittedName>
</protein>
<comment type="caution">
    <text evidence="1">The sequence shown here is derived from an EMBL/GenBank/DDBJ whole genome shotgun (WGS) entry which is preliminary data.</text>
</comment>
<sequence>MSITSEPFKLLENDYLETFSLTWLEHTLKYILFLSLQQQQLLSASVQTLGTCLFNALFIACDKLPNYPLGRT</sequence>
<evidence type="ECO:0000313" key="2">
    <source>
        <dbReference type="Proteomes" id="UP000681722"/>
    </source>
</evidence>
<proteinExistence type="predicted"/>